<evidence type="ECO:0000256" key="3">
    <source>
        <dbReference type="ARBA" id="ARBA00022843"/>
    </source>
</evidence>
<evidence type="ECO:0000256" key="6">
    <source>
        <dbReference type="SAM" id="MobiDB-lite"/>
    </source>
</evidence>
<dbReference type="Gene3D" id="3.30.230.130">
    <property type="entry name" value="Cullin, Chain C, Domain 2"/>
    <property type="match status" value="1"/>
</dbReference>
<comment type="caution">
    <text evidence="9">The sequence shown here is derived from an EMBL/GenBank/DDBJ whole genome shotgun (WGS) entry which is preliminary data.</text>
</comment>
<dbReference type="SMART" id="SM00884">
    <property type="entry name" value="Cullin_Nedd8"/>
    <property type="match status" value="1"/>
</dbReference>
<dbReference type="SMART" id="SM00220">
    <property type="entry name" value="S_TKc"/>
    <property type="match status" value="1"/>
</dbReference>
<dbReference type="InterPro" id="IPR011009">
    <property type="entry name" value="Kinase-like_dom_sf"/>
</dbReference>
<evidence type="ECO:0000259" key="8">
    <source>
        <dbReference type="PROSITE" id="PS50069"/>
    </source>
</evidence>
<dbReference type="SUPFAM" id="SSF74788">
    <property type="entry name" value="Cullin repeat-like"/>
    <property type="match status" value="1"/>
</dbReference>
<evidence type="ECO:0000256" key="4">
    <source>
        <dbReference type="PROSITE-ProRule" id="PRU00330"/>
    </source>
</evidence>
<dbReference type="PANTHER" id="PTHR11932">
    <property type="entry name" value="CULLIN"/>
    <property type="match status" value="1"/>
</dbReference>
<feature type="region of interest" description="Disordered" evidence="6">
    <location>
        <begin position="975"/>
        <end position="998"/>
    </location>
</feature>
<dbReference type="InterPro" id="IPR059120">
    <property type="entry name" value="Cullin-like_AB"/>
</dbReference>
<feature type="compositionally biased region" description="Low complexity" evidence="6">
    <location>
        <begin position="1337"/>
        <end position="1354"/>
    </location>
</feature>
<gene>
    <name evidence="9" type="ORF">E3P90_02293</name>
</gene>
<evidence type="ECO:0000256" key="2">
    <source>
        <dbReference type="ARBA" id="ARBA00022499"/>
    </source>
</evidence>
<dbReference type="EMBL" id="SPOF01000022">
    <property type="protein sequence ID" value="TIB11698.1"/>
    <property type="molecule type" value="Genomic_DNA"/>
</dbReference>
<dbReference type="InterPro" id="IPR019559">
    <property type="entry name" value="Cullin_neddylation_domain"/>
</dbReference>
<dbReference type="SUPFAM" id="SSF46785">
    <property type="entry name" value="Winged helix' DNA-binding domain"/>
    <property type="match status" value="1"/>
</dbReference>
<dbReference type="InterPro" id="IPR036390">
    <property type="entry name" value="WH_DNA-bd_sf"/>
</dbReference>
<dbReference type="FunFam" id="1.20.1310.10:FF:000002">
    <property type="entry name" value="cullin-3 isoform X1"/>
    <property type="match status" value="1"/>
</dbReference>
<evidence type="ECO:0000313" key="10">
    <source>
        <dbReference type="Proteomes" id="UP000306954"/>
    </source>
</evidence>
<feature type="compositionally biased region" description="Polar residues" evidence="6">
    <location>
        <begin position="1314"/>
        <end position="1328"/>
    </location>
</feature>
<dbReference type="Gene3D" id="1.10.510.10">
    <property type="entry name" value="Transferase(Phosphotransferase) domain 1"/>
    <property type="match status" value="1"/>
</dbReference>
<comment type="similarity">
    <text evidence="1 4 5">Belongs to the cullin family.</text>
</comment>
<evidence type="ECO:0000313" key="9">
    <source>
        <dbReference type="EMBL" id="TIB11698.1"/>
    </source>
</evidence>
<keyword evidence="3" id="KW-0832">Ubl conjugation</keyword>
<reference evidence="9 10" key="1">
    <citation type="submission" date="2019-03" db="EMBL/GenBank/DDBJ databases">
        <title>Sequencing 23 genomes of Wallemia ichthyophaga.</title>
        <authorList>
            <person name="Gostincar C."/>
        </authorList>
    </citation>
    <scope>NUCLEOTIDE SEQUENCE [LARGE SCALE GENOMIC DNA]</scope>
    <source>
        <strain evidence="9 10">EXF-8621</strain>
    </source>
</reference>
<dbReference type="GO" id="GO:0005524">
    <property type="term" value="F:ATP binding"/>
    <property type="evidence" value="ECO:0007669"/>
    <property type="project" value="InterPro"/>
</dbReference>
<organism evidence="9 10">
    <name type="scientific">Wallemia ichthyophaga</name>
    <dbReference type="NCBI Taxonomy" id="245174"/>
    <lineage>
        <taxon>Eukaryota</taxon>
        <taxon>Fungi</taxon>
        <taxon>Dikarya</taxon>
        <taxon>Basidiomycota</taxon>
        <taxon>Wallemiomycotina</taxon>
        <taxon>Wallemiomycetes</taxon>
        <taxon>Wallemiales</taxon>
        <taxon>Wallemiaceae</taxon>
        <taxon>Wallemia</taxon>
    </lineage>
</organism>
<feature type="compositionally biased region" description="Basic and acidic residues" evidence="6">
    <location>
        <begin position="983"/>
        <end position="993"/>
    </location>
</feature>
<evidence type="ECO:0000256" key="1">
    <source>
        <dbReference type="ARBA" id="ARBA00006019"/>
    </source>
</evidence>
<evidence type="ECO:0000256" key="5">
    <source>
        <dbReference type="RuleBase" id="RU003829"/>
    </source>
</evidence>
<dbReference type="SUPFAM" id="SSF75632">
    <property type="entry name" value="Cullin homology domain"/>
    <property type="match status" value="1"/>
</dbReference>
<feature type="domain" description="Protein kinase" evidence="7">
    <location>
        <begin position="780"/>
        <end position="1083"/>
    </location>
</feature>
<dbReference type="Proteomes" id="UP000306954">
    <property type="component" value="Unassembled WGS sequence"/>
</dbReference>
<dbReference type="FunFam" id="1.10.10.10:FF:000014">
    <property type="entry name" value="Cullin 1"/>
    <property type="match status" value="1"/>
</dbReference>
<dbReference type="InterPro" id="IPR045093">
    <property type="entry name" value="Cullin"/>
</dbReference>
<dbReference type="GO" id="GO:0004672">
    <property type="term" value="F:protein kinase activity"/>
    <property type="evidence" value="ECO:0007669"/>
    <property type="project" value="InterPro"/>
</dbReference>
<dbReference type="InterPro" id="IPR036317">
    <property type="entry name" value="Cullin_homology_sf"/>
</dbReference>
<dbReference type="GO" id="GO:0031625">
    <property type="term" value="F:ubiquitin protein ligase binding"/>
    <property type="evidence" value="ECO:0007669"/>
    <property type="project" value="InterPro"/>
</dbReference>
<evidence type="ECO:0008006" key="11">
    <source>
        <dbReference type="Google" id="ProtNLM"/>
    </source>
</evidence>
<keyword evidence="2" id="KW-1017">Isopeptide bond</keyword>
<feature type="region of interest" description="Disordered" evidence="6">
    <location>
        <begin position="1287"/>
        <end position="1489"/>
    </location>
</feature>
<dbReference type="Pfam" id="PF00888">
    <property type="entry name" value="Cullin"/>
    <property type="match status" value="1"/>
</dbReference>
<dbReference type="InterPro" id="IPR001373">
    <property type="entry name" value="Cullin_N"/>
</dbReference>
<dbReference type="PROSITE" id="PS50011">
    <property type="entry name" value="PROTEIN_KINASE_DOM"/>
    <property type="match status" value="1"/>
</dbReference>
<feature type="compositionally biased region" description="Low complexity" evidence="6">
    <location>
        <begin position="1395"/>
        <end position="1411"/>
    </location>
</feature>
<dbReference type="Gene3D" id="1.20.1310.10">
    <property type="entry name" value="Cullin Repeats"/>
    <property type="match status" value="4"/>
</dbReference>
<dbReference type="PROSITE" id="PS50069">
    <property type="entry name" value="CULLIN_2"/>
    <property type="match status" value="1"/>
</dbReference>
<dbReference type="GO" id="GO:0006511">
    <property type="term" value="P:ubiquitin-dependent protein catabolic process"/>
    <property type="evidence" value="ECO:0007669"/>
    <property type="project" value="InterPro"/>
</dbReference>
<dbReference type="Pfam" id="PF26557">
    <property type="entry name" value="Cullin_AB"/>
    <property type="match status" value="1"/>
</dbReference>
<feature type="compositionally biased region" description="Polar residues" evidence="6">
    <location>
        <begin position="1361"/>
        <end position="1382"/>
    </location>
</feature>
<proteinExistence type="inferred from homology"/>
<evidence type="ECO:0000259" key="7">
    <source>
        <dbReference type="PROSITE" id="PS50011"/>
    </source>
</evidence>
<dbReference type="Gene3D" id="1.10.10.10">
    <property type="entry name" value="Winged helix-like DNA-binding domain superfamily/Winged helix DNA-binding domain"/>
    <property type="match status" value="1"/>
</dbReference>
<dbReference type="SUPFAM" id="SSF56112">
    <property type="entry name" value="Protein kinase-like (PK-like)"/>
    <property type="match status" value="1"/>
</dbReference>
<dbReference type="Pfam" id="PF10557">
    <property type="entry name" value="Cullin_Nedd8"/>
    <property type="match status" value="1"/>
</dbReference>
<dbReference type="SMART" id="SM00182">
    <property type="entry name" value="CULLIN"/>
    <property type="match status" value="1"/>
</dbReference>
<dbReference type="InterPro" id="IPR016159">
    <property type="entry name" value="Cullin_repeat-like_dom_sf"/>
</dbReference>
<dbReference type="InterPro" id="IPR036388">
    <property type="entry name" value="WH-like_DNA-bd_sf"/>
</dbReference>
<accession>A0A4T0HZV8</accession>
<feature type="compositionally biased region" description="Basic and acidic residues" evidence="6">
    <location>
        <begin position="1418"/>
        <end position="1440"/>
    </location>
</feature>
<dbReference type="Pfam" id="PF00069">
    <property type="entry name" value="Pkinase"/>
    <property type="match status" value="1"/>
</dbReference>
<name>A0A4T0HZV8_WALIC</name>
<dbReference type="Gene3D" id="3.30.200.20">
    <property type="entry name" value="Phosphorylase Kinase, domain 1"/>
    <property type="match status" value="1"/>
</dbReference>
<feature type="domain" description="Cullin family profile" evidence="8">
    <location>
        <begin position="418"/>
        <end position="651"/>
    </location>
</feature>
<dbReference type="InterPro" id="IPR000719">
    <property type="entry name" value="Prot_kinase_dom"/>
</dbReference>
<protein>
    <recommendedName>
        <fullName evidence="11">Cullin-3</fullName>
    </recommendedName>
</protein>
<dbReference type="InterPro" id="IPR016158">
    <property type="entry name" value="Cullin_homology"/>
</dbReference>
<sequence>MSTRRPVKPKIKPPKKIDAGRSFEDSWQRLSVAIKEIQNHNASNLSFEETYRSAYTLVLHKNGDKLYDGLSKLTVSFLRSLTRRYMAHDITLSHTLHSGESFLKSLLLLWNDHIAALSKLRDVLKYMDKVYTPSNNVANTWELGLNLFRDHVLFNSETCPDIQPSLFNAIHSQIHLERDGCVINRSVLKSCCDILLGLSLTPPNTPSSYVPPSDSLSSLYNLSLEPQLELECVKYYNQEASNFLASNDIPSYLRRVEDRLIEESNRCSHYLSLHTAPIYQHVLENELLTNKIPDILSQLVDLIENDAIQDLSRLHNLFHLIPTHGPPALRKAIKEDVIRRGQAINSDVFSLIHEPKNDSKKPPSSDVSTLNLALQWVKQTLQLKLKFDNLWQKAFKHDEDVQTYINEGFENFVNMNTKASEFISLFIDDNLKKGLKGKSEDEADEVLDQTIVLFRFLVDKDVFEVFYKRHLARRLIQGRSVSDDAERGMLAKLKVECGVQFTQKMEGMFNDMRTSADNMRAYKNHLSIKEKPSDKAELNVNVLTASYWPMPAQVNTATLPDVMTRMQQQYERFYLQRHSGRRMLWQVTQGTVDMKVEYQERKYDVNVSTLGAIVLLLFDDVEDGKWLKYSDILSTTNIPENELKRNLQTLACGKYKLLEKDPKGKEVRASDSFRVNLNFSSPLAKIKIATIANRVETSEERKETDEKVEEERKHQTDACVVRIMKSRKQASHNEIVIEASKMLGSRFAPTPQAIKKRIEALIEREYLERTENRMIYRTDFKTLKLISKGQFGTIQLAKCRLNGSFYALKVMNKGFSRRHISYSNPHNERSVHLLALTHKSSHCMPMISAFQTDTDLLLQLPLASNGTLLELLEMQDEKTLPAQTIRNYGAQLLAALQWLHDDVHWLHRDLKPQNMLIASDDHLLLTDFGAATALLDYAGVQRARKIDSVGLVGTPDYVSPEILLAAEEYLVAEQANENDNVNDNEKDKEKDSDNSPGLYGPESDWWSFGVVLYELAFGITPFFAESVGETYNRIKMHQYALGDDQIHCRSDDDLRALLVGLFKPQTERLGYSGTEQVKHHVFFRGVDWNGVEQRAVPSTYYDHTLNELVEGSESEGNNTPPQDHHQKTPQNAFDFSALFQAANSVSGSWSASVDDTRDKSSSSPFTFTPSNEWMDFDYIPTVENLFPHSSSDTHTSNKANANTFASMGDTPLHAPETPFKLSFHNIHTSTNPRSRNVSEEQAFLEMQQCVGLSAKKRLDWTVDLAGVENVEKVDMVEGIPRTVSYSSDLSSVDDNTQADAGGYRESPLKRVESRSSLGRMNSQISLSRLSAGGVSANGGATTTTTTTTTATTNARPLLSKQYKSSPNIRSTGTHSTQNTLNTLKDAPSRPTHTLSSRASSSRLTKSSSRFSALGDLPEMEKSENIEKIERADGNKAHPENAIKSPPPKTLNWRMDSLKKRHDALLKDLNQTSRRHEKLLAKSSSRQSLK</sequence>